<comment type="caution">
    <text evidence="2">The sequence shown here is derived from an EMBL/GenBank/DDBJ whole genome shotgun (WGS) entry which is preliminary data.</text>
</comment>
<gene>
    <name evidence="1" type="ORF">GMD82_08175</name>
    <name evidence="2" type="ORF">GMD92_14730</name>
</gene>
<dbReference type="AlphaFoldDB" id="A0AA43W4Q6"/>
<dbReference type="RefSeq" id="WP_122298615.1">
    <property type="nucleotide sequence ID" value="NZ_CP072229.1"/>
</dbReference>
<reference evidence="3 4" key="1">
    <citation type="journal article" date="2019" name="Nat. Med.">
        <title>A library of human gut bacterial isolates paired with longitudinal multiomics data enables mechanistic microbiome research.</title>
        <authorList>
            <person name="Poyet M."/>
            <person name="Groussin M."/>
            <person name="Gibbons S.M."/>
            <person name="Avila-Pacheco J."/>
            <person name="Jiang X."/>
            <person name="Kearney S.M."/>
            <person name="Perrotta A.R."/>
            <person name="Berdy B."/>
            <person name="Zhao S."/>
            <person name="Lieberman T.D."/>
            <person name="Swanson P.K."/>
            <person name="Smith M."/>
            <person name="Roesemann S."/>
            <person name="Alexander J.E."/>
            <person name="Rich S.A."/>
            <person name="Livny J."/>
            <person name="Vlamakis H."/>
            <person name="Clish C."/>
            <person name="Bullock K."/>
            <person name="Deik A."/>
            <person name="Scott J."/>
            <person name="Pierce K.A."/>
            <person name="Xavier R.J."/>
            <person name="Alm E.J."/>
        </authorList>
    </citation>
    <scope>NUCLEOTIDE SEQUENCE [LARGE SCALE GENOMIC DNA]</scope>
    <source>
        <strain evidence="2 4">BIOML-A16</strain>
        <strain evidence="1 3">BIOML-A29</strain>
    </source>
</reference>
<keyword evidence="3" id="KW-1185">Reference proteome</keyword>
<evidence type="ECO:0000313" key="4">
    <source>
        <dbReference type="Proteomes" id="UP000448908"/>
    </source>
</evidence>
<sequence>MAETKQNIRSVGLKAALFGDVNKEGGMPAEMKQLARTMKGTASFTTEADTVTNFYCEEEPTVPVETVASETGLKQVKLNLMEWDNDVLVEVFGGSIAKAQEVTIEGKKYTVDKFKAPRDVVQIEKALRVLTRYNVVIDIPRAKILARFIWNLAADQIAQIEITATAMSSASEEDGAYEIYKLGEPTA</sequence>
<dbReference type="EMBL" id="WNDA01000024">
    <property type="protein sequence ID" value="MTU70283.1"/>
    <property type="molecule type" value="Genomic_DNA"/>
</dbReference>
<accession>A0AA43W4Q6</accession>
<dbReference type="Proteomes" id="UP000448908">
    <property type="component" value="Unassembled WGS sequence"/>
</dbReference>
<dbReference type="Proteomes" id="UP000434916">
    <property type="component" value="Unassembled WGS sequence"/>
</dbReference>
<evidence type="ECO:0000313" key="2">
    <source>
        <dbReference type="EMBL" id="MTU70283.1"/>
    </source>
</evidence>
<dbReference type="EMBL" id="WNCN01000008">
    <property type="protein sequence ID" value="MTU39460.1"/>
    <property type="molecule type" value="Genomic_DNA"/>
</dbReference>
<name>A0AA43W4Q6_9BACT</name>
<proteinExistence type="predicted"/>
<evidence type="ECO:0000313" key="3">
    <source>
        <dbReference type="Proteomes" id="UP000434916"/>
    </source>
</evidence>
<evidence type="ECO:0000313" key="1">
    <source>
        <dbReference type="EMBL" id="MTU39460.1"/>
    </source>
</evidence>
<organism evidence="2 4">
    <name type="scientific">Parabacteroides merdae</name>
    <dbReference type="NCBI Taxonomy" id="46503"/>
    <lineage>
        <taxon>Bacteria</taxon>
        <taxon>Pseudomonadati</taxon>
        <taxon>Bacteroidota</taxon>
        <taxon>Bacteroidia</taxon>
        <taxon>Bacteroidales</taxon>
        <taxon>Tannerellaceae</taxon>
        <taxon>Parabacteroides</taxon>
    </lineage>
</organism>
<protein>
    <submittedName>
        <fullName evidence="2">Uncharacterized protein</fullName>
    </submittedName>
</protein>